<gene>
    <name evidence="1" type="ORF">METZ01_LOCUS252090</name>
</gene>
<reference evidence="1" key="1">
    <citation type="submission" date="2018-05" db="EMBL/GenBank/DDBJ databases">
        <authorList>
            <person name="Lanie J.A."/>
            <person name="Ng W.-L."/>
            <person name="Kazmierczak K.M."/>
            <person name="Andrzejewski T.M."/>
            <person name="Davidsen T.M."/>
            <person name="Wayne K.J."/>
            <person name="Tettelin H."/>
            <person name="Glass J.I."/>
            <person name="Rusch D."/>
            <person name="Podicherti R."/>
            <person name="Tsui H.-C.T."/>
            <person name="Winkler M.E."/>
        </authorList>
    </citation>
    <scope>NUCLEOTIDE SEQUENCE</scope>
</reference>
<name>A0A382IHY5_9ZZZZ</name>
<evidence type="ECO:0000313" key="1">
    <source>
        <dbReference type="EMBL" id="SVB99236.1"/>
    </source>
</evidence>
<dbReference type="EMBL" id="UINC01067512">
    <property type="protein sequence ID" value="SVB99236.1"/>
    <property type="molecule type" value="Genomic_DNA"/>
</dbReference>
<protein>
    <submittedName>
        <fullName evidence="1">Uncharacterized protein</fullName>
    </submittedName>
</protein>
<dbReference type="AlphaFoldDB" id="A0A382IHY5"/>
<proteinExistence type="predicted"/>
<organism evidence="1">
    <name type="scientific">marine metagenome</name>
    <dbReference type="NCBI Taxonomy" id="408172"/>
    <lineage>
        <taxon>unclassified sequences</taxon>
        <taxon>metagenomes</taxon>
        <taxon>ecological metagenomes</taxon>
    </lineage>
</organism>
<sequence length="255" mass="28806">MIARLFNKIFAVYFFTFLLFPVSIRSSPGIEIQVNQPGTLILSVRLDSVWINENGNIQTSPKLKSLVRPDHPSIPYISETVVGVSSDATLNYFPGEERVIPIFTELKLGTHESPKGMEIPDNSPDPFQFQEQSQSVTLNAIPEVKRRPSAVLKIFPITIDEGSISWTADLTIQLTWNPDDPSFTPVILSMEGIQSIQPKYTAYRTMNQIPDYQYSENIAKIVVDSTAWYRITRSVLETHGVVLNNADPETFQLWD</sequence>
<feature type="non-terminal residue" evidence="1">
    <location>
        <position position="255"/>
    </location>
</feature>
<accession>A0A382IHY5</accession>
<feature type="non-terminal residue" evidence="1">
    <location>
        <position position="1"/>
    </location>
</feature>